<reference evidence="1" key="1">
    <citation type="submission" date="2023-07" db="EMBL/GenBank/DDBJ databases">
        <authorList>
            <consortium name="AG Swart"/>
            <person name="Singh M."/>
            <person name="Singh A."/>
            <person name="Seah K."/>
            <person name="Emmerich C."/>
        </authorList>
    </citation>
    <scope>NUCLEOTIDE SEQUENCE</scope>
    <source>
        <strain evidence="1">DP1</strain>
    </source>
</reference>
<organism evidence="1 2">
    <name type="scientific">Euplotes crassus</name>
    <dbReference type="NCBI Taxonomy" id="5936"/>
    <lineage>
        <taxon>Eukaryota</taxon>
        <taxon>Sar</taxon>
        <taxon>Alveolata</taxon>
        <taxon>Ciliophora</taxon>
        <taxon>Intramacronucleata</taxon>
        <taxon>Spirotrichea</taxon>
        <taxon>Hypotrichia</taxon>
        <taxon>Euplotida</taxon>
        <taxon>Euplotidae</taxon>
        <taxon>Moneuplotes</taxon>
    </lineage>
</organism>
<dbReference type="Proteomes" id="UP001295684">
    <property type="component" value="Unassembled WGS sequence"/>
</dbReference>
<accession>A0AAD2D415</accession>
<sequence>MEDTSIVSGTEKALIRKEERFINLMIRNLHLSLLCSNHISVSQQYWFLSRKSRLNHRLIKEIKKLCRSRRIEVSGISIFVNKRWKECDSFIKHSSPIKIPSLQLNSEPKVPIIPLSAFSPGLSKVLPSVCYLVFIYKWSIRKKDLQTIVSSASNSNEVTFSSCKLDAEGIEFTPKIIYKTSVLRFLECSSISGTSTELNTSLFSSILKAVSLCPLQRSLKTVDLYKSGVSEEFVKEEKKKHGLNNIQIIVGIS</sequence>
<protein>
    <submittedName>
        <fullName evidence="1">Uncharacterized protein</fullName>
    </submittedName>
</protein>
<dbReference type="AlphaFoldDB" id="A0AAD2D415"/>
<dbReference type="EMBL" id="CAMPGE010021402">
    <property type="protein sequence ID" value="CAI2379552.1"/>
    <property type="molecule type" value="Genomic_DNA"/>
</dbReference>
<comment type="caution">
    <text evidence="1">The sequence shown here is derived from an EMBL/GenBank/DDBJ whole genome shotgun (WGS) entry which is preliminary data.</text>
</comment>
<name>A0AAD2D415_EUPCR</name>
<evidence type="ECO:0000313" key="1">
    <source>
        <dbReference type="EMBL" id="CAI2379552.1"/>
    </source>
</evidence>
<evidence type="ECO:0000313" key="2">
    <source>
        <dbReference type="Proteomes" id="UP001295684"/>
    </source>
</evidence>
<proteinExistence type="predicted"/>
<gene>
    <name evidence="1" type="ORF">ECRASSUSDP1_LOCUS20962</name>
</gene>
<keyword evidence="2" id="KW-1185">Reference proteome</keyword>